<dbReference type="PANTHER" id="PTHR10010">
    <property type="entry name" value="SOLUTE CARRIER FAMILY 34 SODIUM PHOSPHATE , MEMBER 2-RELATED"/>
    <property type="match status" value="1"/>
</dbReference>
<keyword evidence="5 6" id="KW-0472">Membrane</keyword>
<gene>
    <name evidence="7" type="ORF">KCG49_10095</name>
</gene>
<proteinExistence type="predicted"/>
<evidence type="ECO:0000256" key="6">
    <source>
        <dbReference type="SAM" id="Phobius"/>
    </source>
</evidence>
<keyword evidence="2" id="KW-1003">Cell membrane</keyword>
<sequence>MNEILPLLIGGISLFLYAITQLSSALRELFTDKAKKIVETYTPNLLATILIGTVLTILLGSSSAMIIIVIVFVNAKTLNFRQSIGLIMGANIGTTFSSQIIALDIGKYSIIALFIGLFFEVFVKNEKKKLYGKSIFYFGMLFFGLYIMEDAVQPLKNSATFLKWIARVEDNPVQGTLIGGLVTLIIQSSSGTVGMSILLGKEQILSVAGGIAIMLGAELGTCSDTLLATINGRREALKTGLFHLIFNLITIIIGLIFFMPFVDLVNNISSTKSIGGIIANAHMLFNIMGVLFFLPFVGLAEKLLNTILPEKDMKVSNV</sequence>
<feature type="transmembrane region" description="Helical" evidence="6">
    <location>
        <begin position="108"/>
        <end position="123"/>
    </location>
</feature>
<comment type="subcellular location">
    <subcellularLocation>
        <location evidence="1">Cell membrane</location>
        <topology evidence="1">Multi-pass membrane protein</topology>
    </subcellularLocation>
</comment>
<feature type="transmembrane region" description="Helical" evidence="6">
    <location>
        <begin position="49"/>
        <end position="72"/>
    </location>
</feature>
<dbReference type="GO" id="GO:0044341">
    <property type="term" value="P:sodium-dependent phosphate transport"/>
    <property type="evidence" value="ECO:0007669"/>
    <property type="project" value="InterPro"/>
</dbReference>
<accession>A0A9X1F8P5</accession>
<feature type="transmembrane region" description="Helical" evidence="6">
    <location>
        <begin position="130"/>
        <end position="148"/>
    </location>
</feature>
<organism evidence="7 8">
    <name type="scientific">Winogradskyella luteola</name>
    <dbReference type="NCBI Taxonomy" id="2828330"/>
    <lineage>
        <taxon>Bacteria</taxon>
        <taxon>Pseudomonadati</taxon>
        <taxon>Bacteroidota</taxon>
        <taxon>Flavobacteriia</taxon>
        <taxon>Flavobacteriales</taxon>
        <taxon>Flavobacteriaceae</taxon>
        <taxon>Winogradskyella</taxon>
    </lineage>
</organism>
<dbReference type="GO" id="GO:0005436">
    <property type="term" value="F:sodium:phosphate symporter activity"/>
    <property type="evidence" value="ECO:0007669"/>
    <property type="project" value="InterPro"/>
</dbReference>
<dbReference type="AlphaFoldDB" id="A0A9X1F8P5"/>
<keyword evidence="8" id="KW-1185">Reference proteome</keyword>
<dbReference type="PANTHER" id="PTHR10010:SF46">
    <property type="entry name" value="SODIUM-DEPENDENT PHOSPHATE TRANSPORT PROTEIN 2B"/>
    <property type="match status" value="1"/>
</dbReference>
<evidence type="ECO:0000256" key="5">
    <source>
        <dbReference type="ARBA" id="ARBA00023136"/>
    </source>
</evidence>
<comment type="caution">
    <text evidence="7">The sequence shown here is derived from an EMBL/GenBank/DDBJ whole genome shotgun (WGS) entry which is preliminary data.</text>
</comment>
<evidence type="ECO:0000313" key="7">
    <source>
        <dbReference type="EMBL" id="MBV7269537.1"/>
    </source>
</evidence>
<evidence type="ECO:0000256" key="4">
    <source>
        <dbReference type="ARBA" id="ARBA00022989"/>
    </source>
</evidence>
<keyword evidence="3 6" id="KW-0812">Transmembrane</keyword>
<dbReference type="GO" id="GO:0005886">
    <property type="term" value="C:plasma membrane"/>
    <property type="evidence" value="ECO:0007669"/>
    <property type="project" value="UniProtKB-SubCell"/>
</dbReference>
<dbReference type="Proteomes" id="UP001138894">
    <property type="component" value="Unassembled WGS sequence"/>
</dbReference>
<keyword evidence="4 6" id="KW-1133">Transmembrane helix</keyword>
<protein>
    <submittedName>
        <fullName evidence="7">Na/Pi cotransporter family protein</fullName>
    </submittedName>
</protein>
<dbReference type="InterPro" id="IPR003841">
    <property type="entry name" value="Na/Pi_transpt"/>
</dbReference>
<reference evidence="7" key="1">
    <citation type="submission" date="2021-04" db="EMBL/GenBank/DDBJ databases">
        <authorList>
            <person name="Pira H."/>
            <person name="Risdian C."/>
            <person name="Wink J."/>
        </authorList>
    </citation>
    <scope>NUCLEOTIDE SEQUENCE</scope>
    <source>
        <strain evidence="7">WHY3</strain>
    </source>
</reference>
<evidence type="ECO:0000256" key="2">
    <source>
        <dbReference type="ARBA" id="ARBA00022475"/>
    </source>
</evidence>
<name>A0A9X1F8P5_9FLAO</name>
<dbReference type="NCBIfam" id="NF037997">
    <property type="entry name" value="Na_Pi_symport"/>
    <property type="match status" value="1"/>
</dbReference>
<dbReference type="Pfam" id="PF02690">
    <property type="entry name" value="Na_Pi_cotrans"/>
    <property type="match status" value="1"/>
</dbReference>
<evidence type="ECO:0000313" key="8">
    <source>
        <dbReference type="Proteomes" id="UP001138894"/>
    </source>
</evidence>
<feature type="transmembrane region" description="Helical" evidence="6">
    <location>
        <begin position="274"/>
        <end position="297"/>
    </location>
</feature>
<dbReference type="RefSeq" id="WP_218546284.1">
    <property type="nucleotide sequence ID" value="NZ_JAGSPD010000007.1"/>
</dbReference>
<dbReference type="EMBL" id="JAGSPD010000007">
    <property type="protein sequence ID" value="MBV7269537.1"/>
    <property type="molecule type" value="Genomic_DNA"/>
</dbReference>
<feature type="transmembrane region" description="Helical" evidence="6">
    <location>
        <begin position="241"/>
        <end position="262"/>
    </location>
</feature>
<evidence type="ECO:0000256" key="1">
    <source>
        <dbReference type="ARBA" id="ARBA00004651"/>
    </source>
</evidence>
<evidence type="ECO:0000256" key="3">
    <source>
        <dbReference type="ARBA" id="ARBA00022692"/>
    </source>
</evidence>